<evidence type="ECO:0000256" key="2">
    <source>
        <dbReference type="ARBA" id="ARBA00006339"/>
    </source>
</evidence>
<dbReference type="EC" id="2.8.2.-" evidence="9"/>
<dbReference type="Pfam" id="PF03567">
    <property type="entry name" value="Sulfotransfer_2"/>
    <property type="match status" value="2"/>
</dbReference>
<evidence type="ECO:0000256" key="6">
    <source>
        <dbReference type="ARBA" id="ARBA00023034"/>
    </source>
</evidence>
<dbReference type="PANTHER" id="PTHR12137">
    <property type="entry name" value="CARBOHYDRATE SULFOTRANSFERASE"/>
    <property type="match status" value="1"/>
</dbReference>
<dbReference type="AlphaFoldDB" id="L7MHL3"/>
<evidence type="ECO:0000256" key="1">
    <source>
        <dbReference type="ARBA" id="ARBA00004323"/>
    </source>
</evidence>
<dbReference type="GO" id="GO:0008146">
    <property type="term" value="F:sulfotransferase activity"/>
    <property type="evidence" value="ECO:0007669"/>
    <property type="project" value="InterPro"/>
</dbReference>
<keyword evidence="3 9" id="KW-0808">Transferase</keyword>
<protein>
    <recommendedName>
        <fullName evidence="9">Carbohydrate sulfotransferase</fullName>
        <ecNumber evidence="9">2.8.2.-</ecNumber>
    </recommendedName>
</protein>
<keyword evidence="4" id="KW-0812">Transmembrane</keyword>
<keyword evidence="5" id="KW-1133">Transmembrane helix</keyword>
<proteinExistence type="evidence at transcript level"/>
<keyword evidence="7" id="KW-0472">Membrane</keyword>
<evidence type="ECO:0000256" key="8">
    <source>
        <dbReference type="ARBA" id="ARBA00023180"/>
    </source>
</evidence>
<sequence>LMSNFVKVSSKKLCLTGTALCVLMLVHSFLLKTPTWSSIKSNKCLADHTDDTDSRRARIKSVCEIHRSYRPLHRPSRGLGINLPSSTRKSMKCNSRDCPLLVDDSRSLAFCFISKVASTTLKGIFAPLLNVTVSGSDYDTMHWAFHNQTLRFGPRTLLQHGERRNYTKALFVRHPFERLVSTYIDKAFHNQTLRFGPRTLLQHGERRNYTKALFVRHPFERLVSTYIDKALRGRKEMAWAYALYWDKIPGVRAENRTPTFSEFVEFVLATTPEKSDDHWTPYYARCHPCLLDYDFVGKLETASRDFPMFFSLAGIRGQAGVFGHNNSRHNVRGVNATDSKYYFNQLSFSQVMRLYSWYFYDFELFGYDFRDYLP</sequence>
<evidence type="ECO:0000256" key="4">
    <source>
        <dbReference type="ARBA" id="ARBA00022692"/>
    </source>
</evidence>
<comment type="subcellular location">
    <subcellularLocation>
        <location evidence="1 9">Golgi apparatus membrane</location>
        <topology evidence="1 9">Single-pass type II membrane protein</topology>
    </subcellularLocation>
</comment>
<keyword evidence="9" id="KW-0119">Carbohydrate metabolism</keyword>
<feature type="non-terminal residue" evidence="10">
    <location>
        <position position="1"/>
    </location>
</feature>
<dbReference type="InterPro" id="IPR005331">
    <property type="entry name" value="Sulfotransferase"/>
</dbReference>
<dbReference type="EMBL" id="GACK01002380">
    <property type="protein sequence ID" value="JAA62654.1"/>
    <property type="molecule type" value="mRNA"/>
</dbReference>
<evidence type="ECO:0000256" key="7">
    <source>
        <dbReference type="ARBA" id="ARBA00023136"/>
    </source>
</evidence>
<dbReference type="InterPro" id="IPR018011">
    <property type="entry name" value="Carb_sulfotrans_8-10"/>
</dbReference>
<dbReference type="GO" id="GO:0000139">
    <property type="term" value="C:Golgi membrane"/>
    <property type="evidence" value="ECO:0007669"/>
    <property type="project" value="UniProtKB-SubCell"/>
</dbReference>
<evidence type="ECO:0000256" key="5">
    <source>
        <dbReference type="ARBA" id="ARBA00022989"/>
    </source>
</evidence>
<accession>L7MHL3</accession>
<keyword evidence="6 9" id="KW-0333">Golgi apparatus</keyword>
<comment type="similarity">
    <text evidence="2 9">Belongs to the sulfotransferase 2 family.</text>
</comment>
<reference evidence="10" key="1">
    <citation type="submission" date="2012-11" db="EMBL/GenBank/DDBJ databases">
        <authorList>
            <person name="Lucero-Rivera Y.E."/>
            <person name="Tovar-Ramirez D."/>
        </authorList>
    </citation>
    <scope>NUCLEOTIDE SEQUENCE</scope>
    <source>
        <tissue evidence="10">Salivary gland</tissue>
    </source>
</reference>
<keyword evidence="9" id="KW-0735">Signal-anchor</keyword>
<keyword evidence="8 9" id="KW-0325">Glycoprotein</keyword>
<evidence type="ECO:0000256" key="9">
    <source>
        <dbReference type="RuleBase" id="RU364020"/>
    </source>
</evidence>
<evidence type="ECO:0000256" key="3">
    <source>
        <dbReference type="ARBA" id="ARBA00022679"/>
    </source>
</evidence>
<evidence type="ECO:0000313" key="10">
    <source>
        <dbReference type="EMBL" id="JAA62654.1"/>
    </source>
</evidence>
<organism evidence="10">
    <name type="scientific">Rhipicephalus pulchellus</name>
    <name type="common">Yellow backed tick</name>
    <name type="synonym">Dermacentor pulchellus</name>
    <dbReference type="NCBI Taxonomy" id="72859"/>
    <lineage>
        <taxon>Eukaryota</taxon>
        <taxon>Metazoa</taxon>
        <taxon>Ecdysozoa</taxon>
        <taxon>Arthropoda</taxon>
        <taxon>Chelicerata</taxon>
        <taxon>Arachnida</taxon>
        <taxon>Acari</taxon>
        <taxon>Parasitiformes</taxon>
        <taxon>Ixodida</taxon>
        <taxon>Ixodoidea</taxon>
        <taxon>Ixodidae</taxon>
        <taxon>Rhipicephalinae</taxon>
        <taxon>Rhipicephalus</taxon>
        <taxon>Rhipicephalus</taxon>
    </lineage>
</organism>
<dbReference type="PANTHER" id="PTHR12137:SF54">
    <property type="entry name" value="CARBOHYDRATE SULFOTRANSFERASE"/>
    <property type="match status" value="1"/>
</dbReference>
<reference evidence="10" key="2">
    <citation type="journal article" date="2015" name="J. Proteomics">
        <title>Sexual differences in the sialomes of the zebra tick, Rhipicephalus pulchellus.</title>
        <authorList>
            <person name="Tan A.W."/>
            <person name="Francischetti I.M."/>
            <person name="Slovak M."/>
            <person name="Kini R.M."/>
            <person name="Ribeiro J.M."/>
        </authorList>
    </citation>
    <scope>NUCLEOTIDE SEQUENCE</scope>
    <source>
        <tissue evidence="10">Salivary gland</tissue>
    </source>
</reference>
<dbReference type="GO" id="GO:0016051">
    <property type="term" value="P:carbohydrate biosynthetic process"/>
    <property type="evidence" value="ECO:0007669"/>
    <property type="project" value="InterPro"/>
</dbReference>
<name>L7MHL3_RHIPC</name>